<reference evidence="3" key="1">
    <citation type="journal article" date="2020" name="bioRxiv">
        <title>Historical genomics reveals the evolutionary mechanisms behind multiple outbreaks of the host-specific coffee wilt pathogen Fusarium xylarioides.</title>
        <authorList>
            <person name="Peck D."/>
            <person name="Nowell R.W."/>
            <person name="Flood J."/>
            <person name="Ryan M.J."/>
            <person name="Barraclough T.G."/>
        </authorList>
    </citation>
    <scope>NUCLEOTIDE SEQUENCE</scope>
    <source>
        <strain evidence="3">IMI 127659i</strain>
    </source>
</reference>
<dbReference type="InterPro" id="IPR048519">
    <property type="entry name" value="Gfd2/YDR514C-like_C"/>
</dbReference>
<sequence length="291" mass="33529">MSDTEKLDDSQDHSWFKRPERFVPQWVMGYARETQHLSRWSWDLHERLKTWKATEDSSFQIHSINVVDDVVRRGAVHSYQIGISILDTDRLGDALAKTPEPDVNVAANVIQSHHWVVGDEEYDPKFENSFEFGRMRYLPKHKLHEQITGIIEHKKFILISHGPDKSLSFLKDCGVHFEVLETIDTEKVVQDVRQVPADKVGSKRDLIKETGVKCQDPVLAGNAAHLTLRILLMLIQGDVDRHPHRKGVPMDQWSLLLQRIVNSKPKKRKLLRRKRSPSDSAEQIKNTSIAS</sequence>
<dbReference type="EMBL" id="JADFTT010000027">
    <property type="protein sequence ID" value="KAG5772144.1"/>
    <property type="molecule type" value="Genomic_DNA"/>
</dbReference>
<gene>
    <name evidence="3" type="ORF">H9Q72_001550</name>
</gene>
<feature type="compositionally biased region" description="Polar residues" evidence="1">
    <location>
        <begin position="279"/>
        <end position="291"/>
    </location>
</feature>
<keyword evidence="4" id="KW-1185">Reference proteome</keyword>
<dbReference type="InterPro" id="IPR040151">
    <property type="entry name" value="Gfd2/YDR514C-like"/>
</dbReference>
<evidence type="ECO:0000259" key="2">
    <source>
        <dbReference type="Pfam" id="PF21762"/>
    </source>
</evidence>
<dbReference type="PANTHER" id="PTHR28083:SF1">
    <property type="entry name" value="GOOD FOR FULL DBP5 ACTIVITY PROTEIN 2"/>
    <property type="match status" value="1"/>
</dbReference>
<evidence type="ECO:0000256" key="1">
    <source>
        <dbReference type="SAM" id="MobiDB-lite"/>
    </source>
</evidence>
<comment type="caution">
    <text evidence="3">The sequence shown here is derived from an EMBL/GenBank/DDBJ whole genome shotgun (WGS) entry which is preliminary data.</text>
</comment>
<proteinExistence type="predicted"/>
<feature type="region of interest" description="Disordered" evidence="1">
    <location>
        <begin position="267"/>
        <end position="291"/>
    </location>
</feature>
<dbReference type="PANTHER" id="PTHR28083">
    <property type="entry name" value="GOOD FOR FULL DBP5 ACTIVITY PROTEIN 2"/>
    <property type="match status" value="1"/>
</dbReference>
<organism evidence="3 4">
    <name type="scientific">Fusarium xylarioides</name>
    <dbReference type="NCBI Taxonomy" id="221167"/>
    <lineage>
        <taxon>Eukaryota</taxon>
        <taxon>Fungi</taxon>
        <taxon>Dikarya</taxon>
        <taxon>Ascomycota</taxon>
        <taxon>Pezizomycotina</taxon>
        <taxon>Sordariomycetes</taxon>
        <taxon>Hypocreomycetidae</taxon>
        <taxon>Hypocreales</taxon>
        <taxon>Nectriaceae</taxon>
        <taxon>Fusarium</taxon>
        <taxon>Fusarium fujikuroi species complex</taxon>
    </lineage>
</organism>
<dbReference type="Pfam" id="PF21762">
    <property type="entry name" value="DEDDh_C"/>
    <property type="match status" value="1"/>
</dbReference>
<dbReference type="AlphaFoldDB" id="A0A9P7I1Q8"/>
<evidence type="ECO:0000313" key="4">
    <source>
        <dbReference type="Proteomes" id="UP000750502"/>
    </source>
</evidence>
<feature type="domain" description="Gfd2/YDR514C-like C-terminal" evidence="2">
    <location>
        <begin position="81"/>
        <end position="233"/>
    </location>
</feature>
<dbReference type="OrthoDB" id="5953249at2759"/>
<accession>A0A9P7I1Q8</accession>
<name>A0A9P7I1Q8_9HYPO</name>
<dbReference type="Proteomes" id="UP000750502">
    <property type="component" value="Unassembled WGS sequence"/>
</dbReference>
<evidence type="ECO:0000313" key="3">
    <source>
        <dbReference type="EMBL" id="KAG5772144.1"/>
    </source>
</evidence>
<protein>
    <recommendedName>
        <fullName evidence="2">Gfd2/YDR514C-like C-terminal domain-containing protein</fullName>
    </recommendedName>
</protein>
<reference evidence="3" key="2">
    <citation type="submission" date="2020-10" db="EMBL/GenBank/DDBJ databases">
        <authorList>
            <person name="Peck L.D."/>
            <person name="Nowell R.W."/>
            <person name="Flood J."/>
            <person name="Ryan M.J."/>
            <person name="Barraclough T.G."/>
        </authorList>
    </citation>
    <scope>NUCLEOTIDE SEQUENCE</scope>
    <source>
        <strain evidence="3">IMI 127659i</strain>
    </source>
</reference>